<dbReference type="RefSeq" id="WP_132029852.1">
    <property type="nucleotide sequence ID" value="NZ_SMAI01000001.1"/>
</dbReference>
<dbReference type="InterPro" id="IPR029063">
    <property type="entry name" value="SAM-dependent_MTases_sf"/>
</dbReference>
<dbReference type="SUPFAM" id="SSF53335">
    <property type="entry name" value="S-adenosyl-L-methionine-dependent methyltransferases"/>
    <property type="match status" value="1"/>
</dbReference>
<keyword evidence="1 4" id="KW-0489">Methyltransferase</keyword>
<name>A0A4V2UYS1_9HYPH</name>
<dbReference type="GO" id="GO:0008168">
    <property type="term" value="F:methyltransferase activity"/>
    <property type="evidence" value="ECO:0007669"/>
    <property type="project" value="UniProtKB-KW"/>
</dbReference>
<feature type="domain" description="Methyltransferase small" evidence="3">
    <location>
        <begin position="33"/>
        <end position="134"/>
    </location>
</feature>
<keyword evidence="5" id="KW-1185">Reference proteome</keyword>
<evidence type="ECO:0000313" key="4">
    <source>
        <dbReference type="EMBL" id="TCT08218.1"/>
    </source>
</evidence>
<dbReference type="Proteomes" id="UP000294664">
    <property type="component" value="Unassembled WGS sequence"/>
</dbReference>
<dbReference type="CDD" id="cd02440">
    <property type="entry name" value="AdoMet_MTases"/>
    <property type="match status" value="1"/>
</dbReference>
<keyword evidence="2" id="KW-0949">S-adenosyl-L-methionine</keyword>
<keyword evidence="1 4" id="KW-0808">Transferase</keyword>
<organism evidence="4 5">
    <name type="scientific">Aquabacter spiritensis</name>
    <dbReference type="NCBI Taxonomy" id="933073"/>
    <lineage>
        <taxon>Bacteria</taxon>
        <taxon>Pseudomonadati</taxon>
        <taxon>Pseudomonadota</taxon>
        <taxon>Alphaproteobacteria</taxon>
        <taxon>Hyphomicrobiales</taxon>
        <taxon>Xanthobacteraceae</taxon>
        <taxon>Aquabacter</taxon>
    </lineage>
</organism>
<dbReference type="InterPro" id="IPR050210">
    <property type="entry name" value="tRNA_Adenine-N(6)_MTase"/>
</dbReference>
<dbReference type="Pfam" id="PF05175">
    <property type="entry name" value="MTS"/>
    <property type="match status" value="1"/>
</dbReference>
<dbReference type="GO" id="GO:0032259">
    <property type="term" value="P:methylation"/>
    <property type="evidence" value="ECO:0007669"/>
    <property type="project" value="UniProtKB-KW"/>
</dbReference>
<evidence type="ECO:0000313" key="5">
    <source>
        <dbReference type="Proteomes" id="UP000294664"/>
    </source>
</evidence>
<evidence type="ECO:0000259" key="3">
    <source>
        <dbReference type="Pfam" id="PF05175"/>
    </source>
</evidence>
<gene>
    <name evidence="4" type="ORF">EDC64_101740</name>
</gene>
<evidence type="ECO:0000256" key="1">
    <source>
        <dbReference type="ARBA" id="ARBA00022603"/>
    </source>
</evidence>
<sequence length="261" mass="26327">MTAPEAFTRDAALGGRLHLVQPARGHRFGHDALLLAAAAPDDTRALADFGAGVGAAGLAALMRLPAARGVLVEIDPGLADLAGRNAADNAMADRCAVVCGDVARLGRPGGPEGLAPASLDLVLANPPFNAPGAHRASPDPDRARAHMAQSGTLADWATAAYRCLAPGGMLAMILRPTELAPLLAALEGRYGAAVLLPIHARPGAPAVRLVVRARKGRRTAPAIAPSFLLADADGTPGAAADAVLRGRAPLPFPDAAGAARP</sequence>
<dbReference type="Gene3D" id="3.40.50.150">
    <property type="entry name" value="Vaccinia Virus protein VP39"/>
    <property type="match status" value="1"/>
</dbReference>
<protein>
    <submittedName>
        <fullName evidence="4">tRNA1(Val) A37 N6-methylase TrmN6</fullName>
    </submittedName>
</protein>
<dbReference type="PANTHER" id="PTHR47739">
    <property type="entry name" value="TRNA1(VAL) (ADENINE(37)-N6)-METHYLTRANSFERASE"/>
    <property type="match status" value="1"/>
</dbReference>
<reference evidence="4 5" key="1">
    <citation type="submission" date="2019-03" db="EMBL/GenBank/DDBJ databases">
        <title>Genomic Encyclopedia of Type Strains, Phase IV (KMG-IV): sequencing the most valuable type-strain genomes for metagenomic binning, comparative biology and taxonomic classification.</title>
        <authorList>
            <person name="Goeker M."/>
        </authorList>
    </citation>
    <scope>NUCLEOTIDE SEQUENCE [LARGE SCALE GENOMIC DNA]</scope>
    <source>
        <strain evidence="4 5">DSM 9035</strain>
    </source>
</reference>
<evidence type="ECO:0000256" key="2">
    <source>
        <dbReference type="ARBA" id="ARBA00022691"/>
    </source>
</evidence>
<proteinExistence type="predicted"/>
<dbReference type="OrthoDB" id="5489421at2"/>
<dbReference type="InterPro" id="IPR007848">
    <property type="entry name" value="Small_mtfrase_dom"/>
</dbReference>
<dbReference type="AlphaFoldDB" id="A0A4V2UYS1"/>
<comment type="caution">
    <text evidence="4">The sequence shown here is derived from an EMBL/GenBank/DDBJ whole genome shotgun (WGS) entry which is preliminary data.</text>
</comment>
<accession>A0A4V2UYS1</accession>
<dbReference type="PANTHER" id="PTHR47739:SF1">
    <property type="entry name" value="TRNA1(VAL) (ADENINE(37)-N6)-METHYLTRANSFERASE"/>
    <property type="match status" value="1"/>
</dbReference>
<dbReference type="EMBL" id="SMAI01000001">
    <property type="protein sequence ID" value="TCT08218.1"/>
    <property type="molecule type" value="Genomic_DNA"/>
</dbReference>